<organism evidence="1 2">
    <name type="scientific">Entomortierella chlamydospora</name>
    <dbReference type="NCBI Taxonomy" id="101097"/>
    <lineage>
        <taxon>Eukaryota</taxon>
        <taxon>Fungi</taxon>
        <taxon>Fungi incertae sedis</taxon>
        <taxon>Mucoromycota</taxon>
        <taxon>Mortierellomycotina</taxon>
        <taxon>Mortierellomycetes</taxon>
        <taxon>Mortierellales</taxon>
        <taxon>Mortierellaceae</taxon>
        <taxon>Entomortierella</taxon>
    </lineage>
</organism>
<evidence type="ECO:0000313" key="2">
    <source>
        <dbReference type="Proteomes" id="UP000703661"/>
    </source>
</evidence>
<proteinExistence type="predicted"/>
<evidence type="ECO:0000313" key="1">
    <source>
        <dbReference type="EMBL" id="KAG0001330.1"/>
    </source>
</evidence>
<protein>
    <submittedName>
        <fullName evidence="1">Uncharacterized protein</fullName>
    </submittedName>
</protein>
<keyword evidence="2" id="KW-1185">Reference proteome</keyword>
<comment type="caution">
    <text evidence="1">The sequence shown here is derived from an EMBL/GenBank/DDBJ whole genome shotgun (WGS) entry which is preliminary data.</text>
</comment>
<dbReference type="EMBL" id="JAAAID010003048">
    <property type="protein sequence ID" value="KAG0001330.1"/>
    <property type="molecule type" value="Genomic_DNA"/>
</dbReference>
<dbReference type="Proteomes" id="UP000703661">
    <property type="component" value="Unassembled WGS sequence"/>
</dbReference>
<accession>A0A9P6STQ1</accession>
<reference evidence="1" key="1">
    <citation type="journal article" date="2020" name="Fungal Divers.">
        <title>Resolving the Mortierellaceae phylogeny through synthesis of multi-gene phylogenetics and phylogenomics.</title>
        <authorList>
            <person name="Vandepol N."/>
            <person name="Liber J."/>
            <person name="Desiro A."/>
            <person name="Na H."/>
            <person name="Kennedy M."/>
            <person name="Barry K."/>
            <person name="Grigoriev I.V."/>
            <person name="Miller A.N."/>
            <person name="O'Donnell K."/>
            <person name="Stajich J.E."/>
            <person name="Bonito G."/>
        </authorList>
    </citation>
    <scope>NUCLEOTIDE SEQUENCE</scope>
    <source>
        <strain evidence="1">NRRL 2769</strain>
    </source>
</reference>
<dbReference type="AlphaFoldDB" id="A0A9P6STQ1"/>
<feature type="non-terminal residue" evidence="1">
    <location>
        <position position="1"/>
    </location>
</feature>
<sequence length="73" mass="7808">KDNGIALVVGEADDLIVIDCDVLKESGRANGVDDGMAAFENLIDKHGLPENTPMHRALMAGSTLDQVYGERPQ</sequence>
<gene>
    <name evidence="1" type="ORF">BGZ80_006196</name>
</gene>
<name>A0A9P6STQ1_9FUNG</name>